<feature type="compositionally biased region" description="Low complexity" evidence="1">
    <location>
        <begin position="22"/>
        <end position="35"/>
    </location>
</feature>
<reference evidence="2" key="1">
    <citation type="submission" date="2020-03" db="EMBL/GenBank/DDBJ databases">
        <authorList>
            <person name="Weist P."/>
        </authorList>
    </citation>
    <scope>NUCLEOTIDE SEQUENCE</scope>
</reference>
<sequence>MPSHTDKHTDTDTVTWCAPIGAHHPPARRQQQAAPVPLPPLALYGGREEGNRGAKMGVEIETITPGD</sequence>
<feature type="non-terminal residue" evidence="2">
    <location>
        <position position="67"/>
    </location>
</feature>
<dbReference type="EMBL" id="CADEAL010002585">
    <property type="protein sequence ID" value="CAB1441195.1"/>
    <property type="molecule type" value="Genomic_DNA"/>
</dbReference>
<feature type="region of interest" description="Disordered" evidence="1">
    <location>
        <begin position="17"/>
        <end position="39"/>
    </location>
</feature>
<organism evidence="2 3">
    <name type="scientific">Pleuronectes platessa</name>
    <name type="common">European plaice</name>
    <dbReference type="NCBI Taxonomy" id="8262"/>
    <lineage>
        <taxon>Eukaryota</taxon>
        <taxon>Metazoa</taxon>
        <taxon>Chordata</taxon>
        <taxon>Craniata</taxon>
        <taxon>Vertebrata</taxon>
        <taxon>Euteleostomi</taxon>
        <taxon>Actinopterygii</taxon>
        <taxon>Neopterygii</taxon>
        <taxon>Teleostei</taxon>
        <taxon>Neoteleostei</taxon>
        <taxon>Acanthomorphata</taxon>
        <taxon>Carangaria</taxon>
        <taxon>Pleuronectiformes</taxon>
        <taxon>Pleuronectoidei</taxon>
        <taxon>Pleuronectidae</taxon>
        <taxon>Pleuronectes</taxon>
    </lineage>
</organism>
<name>A0A9N7UXC0_PLEPL</name>
<accession>A0A9N7UXC0</accession>
<gene>
    <name evidence="2" type="ORF">PLEPLA_LOCUS28978</name>
</gene>
<evidence type="ECO:0000313" key="2">
    <source>
        <dbReference type="EMBL" id="CAB1441195.1"/>
    </source>
</evidence>
<keyword evidence="3" id="KW-1185">Reference proteome</keyword>
<dbReference type="Proteomes" id="UP001153269">
    <property type="component" value="Unassembled WGS sequence"/>
</dbReference>
<evidence type="ECO:0000256" key="1">
    <source>
        <dbReference type="SAM" id="MobiDB-lite"/>
    </source>
</evidence>
<evidence type="ECO:0000313" key="3">
    <source>
        <dbReference type="Proteomes" id="UP001153269"/>
    </source>
</evidence>
<dbReference type="AlphaFoldDB" id="A0A9N7UXC0"/>
<comment type="caution">
    <text evidence="2">The sequence shown here is derived from an EMBL/GenBank/DDBJ whole genome shotgun (WGS) entry which is preliminary data.</text>
</comment>
<protein>
    <submittedName>
        <fullName evidence="2">Uncharacterized protein</fullName>
    </submittedName>
</protein>
<proteinExistence type="predicted"/>